<dbReference type="EMBL" id="AAMD01000189">
    <property type="protein sequence ID" value="EAU63019.1"/>
    <property type="molecule type" value="Genomic_DNA"/>
</dbReference>
<evidence type="ECO:0000313" key="1">
    <source>
        <dbReference type="EMBL" id="EAU63019.1"/>
    </source>
</evidence>
<accession>Q08RB9</accession>
<evidence type="ECO:0000313" key="2">
    <source>
        <dbReference type="Proteomes" id="UP000032702"/>
    </source>
</evidence>
<dbReference type="AlphaFoldDB" id="Q08RB9"/>
<protein>
    <submittedName>
        <fullName evidence="1">Uncharacterized protein</fullName>
    </submittedName>
</protein>
<reference evidence="1 2" key="1">
    <citation type="submission" date="2006-04" db="EMBL/GenBank/DDBJ databases">
        <authorList>
            <person name="Nierman W.C."/>
        </authorList>
    </citation>
    <scope>NUCLEOTIDE SEQUENCE [LARGE SCALE GENOMIC DNA]</scope>
    <source>
        <strain evidence="1 2">DW4/3-1</strain>
    </source>
</reference>
<comment type="caution">
    <text evidence="1">The sequence shown here is derived from an EMBL/GenBank/DDBJ whole genome shotgun (WGS) entry which is preliminary data.</text>
</comment>
<name>Q08RB9_STIAD</name>
<gene>
    <name evidence="1" type="ORF">STIAU_2457</name>
</gene>
<feature type="non-terminal residue" evidence="1">
    <location>
        <position position="83"/>
    </location>
</feature>
<organism evidence="1 2">
    <name type="scientific">Stigmatella aurantiaca (strain DW4/3-1)</name>
    <dbReference type="NCBI Taxonomy" id="378806"/>
    <lineage>
        <taxon>Bacteria</taxon>
        <taxon>Pseudomonadati</taxon>
        <taxon>Myxococcota</taxon>
        <taxon>Myxococcia</taxon>
        <taxon>Myxococcales</taxon>
        <taxon>Cystobacterineae</taxon>
        <taxon>Archangiaceae</taxon>
        <taxon>Stigmatella</taxon>
    </lineage>
</organism>
<sequence>MPNSEIFGDSPGLRARTAPPTWAVSAERHVRSSVAPSWVDSSRPCFHSSRRRAVASTPWEASASGAMVHAQVCWVRVFCVVSL</sequence>
<proteinExistence type="predicted"/>
<dbReference type="Proteomes" id="UP000032702">
    <property type="component" value="Unassembled WGS sequence"/>
</dbReference>